<feature type="transmembrane region" description="Helical" evidence="5">
    <location>
        <begin position="140"/>
        <end position="160"/>
    </location>
</feature>
<dbReference type="GO" id="GO:0005524">
    <property type="term" value="F:ATP binding"/>
    <property type="evidence" value="ECO:0007669"/>
    <property type="project" value="InterPro"/>
</dbReference>
<dbReference type="SUPFAM" id="SSF90123">
    <property type="entry name" value="ABC transporter transmembrane region"/>
    <property type="match status" value="1"/>
</dbReference>
<feature type="transmembrane region" description="Helical" evidence="5">
    <location>
        <begin position="23"/>
        <end position="45"/>
    </location>
</feature>
<dbReference type="eggNOG" id="COG1132">
    <property type="taxonomic scope" value="Bacteria"/>
</dbReference>
<dbReference type="Gene3D" id="1.20.1560.10">
    <property type="entry name" value="ABC transporter type 1, transmembrane domain"/>
    <property type="match status" value="1"/>
</dbReference>
<dbReference type="PANTHER" id="PTHR43394:SF1">
    <property type="entry name" value="ATP-BINDING CASSETTE SUB-FAMILY B MEMBER 10, MITOCHONDRIAL"/>
    <property type="match status" value="1"/>
</dbReference>
<dbReference type="EMBL" id="CP003255">
    <property type="protein sequence ID" value="AGA58056.1"/>
    <property type="molecule type" value="Genomic_DNA"/>
</dbReference>
<evidence type="ECO:0000256" key="1">
    <source>
        <dbReference type="ARBA" id="ARBA00004651"/>
    </source>
</evidence>
<dbReference type="AlphaFoldDB" id="L0EEE6"/>
<accession>L0EEE6</accession>
<dbReference type="InterPro" id="IPR036640">
    <property type="entry name" value="ABC1_TM_sf"/>
</dbReference>
<dbReference type="PANTHER" id="PTHR43394">
    <property type="entry name" value="ATP-DEPENDENT PERMEASE MDL1, MITOCHONDRIAL"/>
    <property type="match status" value="1"/>
</dbReference>
<keyword evidence="8" id="KW-1185">Reference proteome</keyword>
<feature type="domain" description="ABC transmembrane type-1" evidence="6">
    <location>
        <begin position="28"/>
        <end position="223"/>
    </location>
</feature>
<protein>
    <submittedName>
        <fullName evidence="7">ABC-type multidrug transport system, ATPase and permease component</fullName>
    </submittedName>
</protein>
<dbReference type="InterPro" id="IPR011527">
    <property type="entry name" value="ABC1_TM_dom"/>
</dbReference>
<dbReference type="InterPro" id="IPR039421">
    <property type="entry name" value="Type_1_exporter"/>
</dbReference>
<evidence type="ECO:0000256" key="2">
    <source>
        <dbReference type="ARBA" id="ARBA00022692"/>
    </source>
</evidence>
<dbReference type="Pfam" id="PF00664">
    <property type="entry name" value="ABC_membrane"/>
    <property type="match status" value="1"/>
</dbReference>
<sequence>MKHSKYQGIIWIWIRTINWARSYWGWLLIAIIATAAFNLSDVWQVRIIKELVDYLTKGNMQNSQIIILALQFALLALIVQIGASLQYFCVEKVQSGYSNSVRKRILSKSIDTSHDQFSKYQQGDWITRFQSDIEGSSQLVGWRVIAILSNSVYAISTFALMINMNWLLACIDLFFPIFVLFLASKTGKSLEIMTNSMQNKLSSVSNLFMDILRMNKLTKVFDQLKVYLLQKGHEHLNEPEFRKPMISRIGFEPSGT</sequence>
<dbReference type="GO" id="GO:0015421">
    <property type="term" value="F:ABC-type oligopeptide transporter activity"/>
    <property type="evidence" value="ECO:0007669"/>
    <property type="project" value="TreeGrafter"/>
</dbReference>
<dbReference type="KEGG" id="tco:Theco_1932"/>
<keyword evidence="2 5" id="KW-0812">Transmembrane</keyword>
<dbReference type="HOGENOM" id="CLU_1085587_0_0_9"/>
<feature type="transmembrane region" description="Helical" evidence="5">
    <location>
        <begin position="166"/>
        <end position="183"/>
    </location>
</feature>
<evidence type="ECO:0000259" key="6">
    <source>
        <dbReference type="PROSITE" id="PS50929"/>
    </source>
</evidence>
<evidence type="ECO:0000256" key="3">
    <source>
        <dbReference type="ARBA" id="ARBA00022989"/>
    </source>
</evidence>
<keyword evidence="4 5" id="KW-0472">Membrane</keyword>
<comment type="subcellular location">
    <subcellularLocation>
        <location evidence="1">Cell membrane</location>
        <topology evidence="1">Multi-pass membrane protein</topology>
    </subcellularLocation>
</comment>
<dbReference type="GO" id="GO:0005886">
    <property type="term" value="C:plasma membrane"/>
    <property type="evidence" value="ECO:0007669"/>
    <property type="project" value="UniProtKB-SubCell"/>
</dbReference>
<evidence type="ECO:0000256" key="4">
    <source>
        <dbReference type="ARBA" id="ARBA00023136"/>
    </source>
</evidence>
<organism evidence="7 8">
    <name type="scientific">Thermobacillus composti (strain DSM 18247 / JCM 13945 / KWC4)</name>
    <dbReference type="NCBI Taxonomy" id="717605"/>
    <lineage>
        <taxon>Bacteria</taxon>
        <taxon>Bacillati</taxon>
        <taxon>Bacillota</taxon>
        <taxon>Bacilli</taxon>
        <taxon>Bacillales</taxon>
        <taxon>Paenibacillaceae</taxon>
        <taxon>Thermobacillus</taxon>
    </lineage>
</organism>
<evidence type="ECO:0000256" key="5">
    <source>
        <dbReference type="SAM" id="Phobius"/>
    </source>
</evidence>
<reference evidence="8" key="1">
    <citation type="submission" date="2012-01" db="EMBL/GenBank/DDBJ databases">
        <title>Complete sequence of chromosome of Thermobacillus composti KWC4.</title>
        <authorList>
            <person name="Lucas S."/>
            <person name="Han J."/>
            <person name="Lapidus A."/>
            <person name="Cheng J.-F."/>
            <person name="Goodwin L."/>
            <person name="Pitluck S."/>
            <person name="Peters L."/>
            <person name="Ovchinnikova G."/>
            <person name="Teshima H."/>
            <person name="Detter J.C."/>
            <person name="Han C."/>
            <person name="Tapia R."/>
            <person name="Land M."/>
            <person name="Hauser L."/>
            <person name="Kyrpides N."/>
            <person name="Ivanova N."/>
            <person name="Pagani I."/>
            <person name="Anderson I."/>
            <person name="Woyke T."/>
        </authorList>
    </citation>
    <scope>NUCLEOTIDE SEQUENCE [LARGE SCALE GENOMIC DNA]</scope>
    <source>
        <strain evidence="8">DSM 18247 / JCM 13945 / KWC4</strain>
    </source>
</reference>
<evidence type="ECO:0000313" key="7">
    <source>
        <dbReference type="EMBL" id="AGA58056.1"/>
    </source>
</evidence>
<feature type="transmembrane region" description="Helical" evidence="5">
    <location>
        <begin position="65"/>
        <end position="90"/>
    </location>
</feature>
<keyword evidence="3 5" id="KW-1133">Transmembrane helix</keyword>
<dbReference type="PROSITE" id="PS50929">
    <property type="entry name" value="ABC_TM1F"/>
    <property type="match status" value="1"/>
</dbReference>
<proteinExistence type="predicted"/>
<dbReference type="Proteomes" id="UP000010795">
    <property type="component" value="Chromosome"/>
</dbReference>
<name>L0EEE6_THECK</name>
<evidence type="ECO:0000313" key="8">
    <source>
        <dbReference type="Proteomes" id="UP000010795"/>
    </source>
</evidence>
<gene>
    <name evidence="7" type="ordered locus">Theco_1932</name>
</gene>
<dbReference type="RefSeq" id="WP_015254802.1">
    <property type="nucleotide sequence ID" value="NC_019897.1"/>
</dbReference>